<dbReference type="AlphaFoldDB" id="A0A8D9FB31"/>
<keyword evidence="1" id="KW-0812">Transmembrane</keyword>
<protein>
    <submittedName>
        <fullName evidence="2">Uncharacterized protein</fullName>
    </submittedName>
</protein>
<reference evidence="2" key="1">
    <citation type="submission" date="2021-05" db="EMBL/GenBank/DDBJ databases">
        <authorList>
            <person name="Alioto T."/>
            <person name="Alioto T."/>
            <person name="Gomez Garrido J."/>
        </authorList>
    </citation>
    <scope>NUCLEOTIDE SEQUENCE</scope>
</reference>
<organism evidence="2">
    <name type="scientific">Cacopsylla melanoneura</name>
    <dbReference type="NCBI Taxonomy" id="428564"/>
    <lineage>
        <taxon>Eukaryota</taxon>
        <taxon>Metazoa</taxon>
        <taxon>Ecdysozoa</taxon>
        <taxon>Arthropoda</taxon>
        <taxon>Hexapoda</taxon>
        <taxon>Insecta</taxon>
        <taxon>Pterygota</taxon>
        <taxon>Neoptera</taxon>
        <taxon>Paraneoptera</taxon>
        <taxon>Hemiptera</taxon>
        <taxon>Sternorrhyncha</taxon>
        <taxon>Psylloidea</taxon>
        <taxon>Psyllidae</taxon>
        <taxon>Psyllinae</taxon>
        <taxon>Cacopsylla</taxon>
    </lineage>
</organism>
<keyword evidence="1" id="KW-1133">Transmembrane helix</keyword>
<dbReference type="EMBL" id="HBUF01629915">
    <property type="protein sequence ID" value="CAG6782981.1"/>
    <property type="molecule type" value="Transcribed_RNA"/>
</dbReference>
<evidence type="ECO:0000313" key="2">
    <source>
        <dbReference type="EMBL" id="CAG6782984.1"/>
    </source>
</evidence>
<accession>A0A8D9FB31</accession>
<keyword evidence="1" id="KW-0472">Membrane</keyword>
<proteinExistence type="predicted"/>
<feature type="transmembrane region" description="Helical" evidence="1">
    <location>
        <begin position="28"/>
        <end position="47"/>
    </location>
</feature>
<name>A0A8D9FB31_9HEMI</name>
<evidence type="ECO:0000256" key="1">
    <source>
        <dbReference type="SAM" id="Phobius"/>
    </source>
</evidence>
<sequence>MDVQAMVLAIWATVIVLMDTRERTVRKAFVQSFVPITANMVVAFVIVRTVGKVQSVIFLQLIVNIQTVQVMGAALKDFVNVNQAGKGLDVRKSTVSILSVPTMVFVTKANVSVRQDGKVSVVSRLTSKCFNVYPLVLNMGCMI</sequence>
<dbReference type="EMBL" id="HBUF01629916">
    <property type="protein sequence ID" value="CAG6782984.1"/>
    <property type="molecule type" value="Transcribed_RNA"/>
</dbReference>